<dbReference type="PANTHER" id="PTHR30023:SF0">
    <property type="entry name" value="PENICILLIN-SENSITIVE CARBOXYPEPTIDASE A"/>
    <property type="match status" value="1"/>
</dbReference>
<evidence type="ECO:0000313" key="3">
    <source>
        <dbReference type="EMBL" id="CAG9606378.1"/>
    </source>
</evidence>
<dbReference type="InterPro" id="IPR000667">
    <property type="entry name" value="Peptidase_S13"/>
</dbReference>
<keyword evidence="2 3" id="KW-0378">Hydrolase</keyword>
<dbReference type="Gene3D" id="3.40.710.10">
    <property type="entry name" value="DD-peptidase/beta-lactamase superfamily"/>
    <property type="match status" value="2"/>
</dbReference>
<dbReference type="InterPro" id="IPR012338">
    <property type="entry name" value="Beta-lactam/transpept-like"/>
</dbReference>
<dbReference type="Gene3D" id="3.50.80.20">
    <property type="entry name" value="D-Ala-D-Ala carboxypeptidase C, peptidase S13"/>
    <property type="match status" value="1"/>
</dbReference>
<dbReference type="EC" id="3.4.16.4" evidence="3"/>
<dbReference type="PANTHER" id="PTHR30023">
    <property type="entry name" value="D-ALANYL-D-ALANINE CARBOXYPEPTIDASE"/>
    <property type="match status" value="1"/>
</dbReference>
<comment type="similarity">
    <text evidence="1">Belongs to the peptidase S13 family.</text>
</comment>
<comment type="caution">
    <text evidence="3">The sequence shown here is derived from an EMBL/GenBank/DDBJ whole genome shotgun (WGS) entry which is preliminary data.</text>
</comment>
<evidence type="ECO:0000256" key="1">
    <source>
        <dbReference type="ARBA" id="ARBA00006096"/>
    </source>
</evidence>
<keyword evidence="3" id="KW-0645">Protease</keyword>
<dbReference type="NCBIfam" id="TIGR00666">
    <property type="entry name" value="PBP4"/>
    <property type="match status" value="1"/>
</dbReference>
<reference evidence="3" key="1">
    <citation type="submission" date="2021-10" db="EMBL/GenBank/DDBJ databases">
        <authorList>
            <person name="Criscuolo A."/>
        </authorList>
    </citation>
    <scope>NUCLEOTIDE SEQUENCE</scope>
    <source>
        <strain evidence="3">CIP111885</strain>
    </source>
</reference>
<keyword evidence="3" id="KW-0121">Carboxypeptidase</keyword>
<dbReference type="GO" id="GO:0006508">
    <property type="term" value="P:proteolysis"/>
    <property type="evidence" value="ECO:0007669"/>
    <property type="project" value="InterPro"/>
</dbReference>
<protein>
    <submittedName>
        <fullName evidence="3">D-alanyl-D-alanine carboxypeptidase DacC</fullName>
        <ecNumber evidence="3">3.4.16.4</ecNumber>
    </submittedName>
</protein>
<dbReference type="AlphaFoldDB" id="A0A9C7L924"/>
<dbReference type="GO" id="GO:0009002">
    <property type="term" value="F:serine-type D-Ala-D-Ala carboxypeptidase activity"/>
    <property type="evidence" value="ECO:0007669"/>
    <property type="project" value="UniProtKB-EC"/>
</dbReference>
<dbReference type="GO" id="GO:0000270">
    <property type="term" value="P:peptidoglycan metabolic process"/>
    <property type="evidence" value="ECO:0007669"/>
    <property type="project" value="TreeGrafter"/>
</dbReference>
<dbReference type="Proteomes" id="UP000789845">
    <property type="component" value="Unassembled WGS sequence"/>
</dbReference>
<accession>A0A9C7L924</accession>
<organism evidence="3 4">
    <name type="scientific">Pseudoneobacillus rhizosphaerae</name>
    <dbReference type="NCBI Taxonomy" id="2880968"/>
    <lineage>
        <taxon>Bacteria</taxon>
        <taxon>Bacillati</taxon>
        <taxon>Bacillota</taxon>
        <taxon>Bacilli</taxon>
        <taxon>Bacillales</taxon>
        <taxon>Bacillaceae</taxon>
        <taxon>Pseudoneobacillus</taxon>
    </lineage>
</organism>
<keyword evidence="4" id="KW-1185">Reference proteome</keyword>
<sequence length="495" mass="54461">MKKTFSARIRLIMTFLVLMIPLINNGISSSANTLTKEDVLNQKFSELFNHDPVMQGALAGVSIRSAITGNIIYDHLGDLRLRPASNLKLMTAAAALSVLGENYTFSTSLFTDGPVVGNMIFGNLFLKGKGDPTLLKKDFDNFAEQLIQMGVTVIQGDLIGDDTWYDDVRLSVDLPWSDEHTYYGAQISALTASPNKDFDAGSVIVEVQPSKKVGQHALISITPNNDYMKIVNNTKTVKSDGRKNIDIVREHGTNTINIVGTIPVKSAKITDWIAVSNPTCYALDIFKQSLEEQGIVIYGNVRRGIVPNKASLLSTHQSMPLSNLLVPFMKLSNNVHAETLIKEMGRVKKGVGSWEKGIEVLETELLGFGVNTETLLIRDGSGISHLNLVPANEISKLLFTIQKKPWYKTFLNSLPVSGEKDKLVGGTLRHRMEHPMFKGKIKAKTGTLTSVSSLSGYVETISGEELIFSILLNNLIDEKKGKELEDRLVEILVTL</sequence>
<dbReference type="RefSeq" id="WP_230494667.1">
    <property type="nucleotide sequence ID" value="NZ_CAKJTG010000001.1"/>
</dbReference>
<name>A0A9C7L924_9BACI</name>
<dbReference type="Pfam" id="PF02113">
    <property type="entry name" value="Peptidase_S13"/>
    <property type="match status" value="1"/>
</dbReference>
<dbReference type="EMBL" id="CAKJTG010000001">
    <property type="protein sequence ID" value="CAG9606378.1"/>
    <property type="molecule type" value="Genomic_DNA"/>
</dbReference>
<proteinExistence type="inferred from homology"/>
<dbReference type="SUPFAM" id="SSF56601">
    <property type="entry name" value="beta-lactamase/transpeptidase-like"/>
    <property type="match status" value="1"/>
</dbReference>
<dbReference type="PRINTS" id="PR00922">
    <property type="entry name" value="DADACBPTASE3"/>
</dbReference>
<evidence type="ECO:0000256" key="2">
    <source>
        <dbReference type="ARBA" id="ARBA00022801"/>
    </source>
</evidence>
<evidence type="ECO:0000313" key="4">
    <source>
        <dbReference type="Proteomes" id="UP000789845"/>
    </source>
</evidence>
<gene>
    <name evidence="3" type="primary">dacC</name>
    <name evidence="3" type="ORF">NEOCIP111885_00066</name>
</gene>